<dbReference type="PATRIC" id="fig|270351.10.peg.1306"/>
<dbReference type="Gene3D" id="2.130.10.10">
    <property type="entry name" value="YVTN repeat-like/Quinoprotein amine dehydrogenase"/>
    <property type="match status" value="2"/>
</dbReference>
<evidence type="ECO:0000313" key="3">
    <source>
        <dbReference type="Proteomes" id="UP000061432"/>
    </source>
</evidence>
<feature type="signal peptide" evidence="1">
    <location>
        <begin position="1"/>
        <end position="28"/>
    </location>
</feature>
<reference evidence="3" key="2">
    <citation type="submission" date="2015-01" db="EMBL/GenBank/DDBJ databases">
        <title>Complete genome sequence of Methylobacterium aquaticum strain 22A.</title>
        <authorList>
            <person name="Tani A."/>
            <person name="Ogura Y."/>
            <person name="Hayashi T."/>
        </authorList>
    </citation>
    <scope>NUCLEOTIDE SEQUENCE [LARGE SCALE GENOMIC DNA]</scope>
    <source>
        <strain evidence="3">MA-22A</strain>
    </source>
</reference>
<dbReference type="RefSeq" id="WP_060846175.1">
    <property type="nucleotide sequence ID" value="NZ_AP014704.1"/>
</dbReference>
<evidence type="ECO:0000256" key="1">
    <source>
        <dbReference type="SAM" id="SignalP"/>
    </source>
</evidence>
<protein>
    <recommendedName>
        <fullName evidence="4">YncE family protein</fullName>
    </recommendedName>
</protein>
<keyword evidence="1" id="KW-0732">Signal</keyword>
<dbReference type="Proteomes" id="UP000061432">
    <property type="component" value="Chromosome"/>
</dbReference>
<dbReference type="KEGG" id="maqu:Maq22A_c06865"/>
<dbReference type="InterPro" id="IPR011044">
    <property type="entry name" value="Quino_amine_DH_bsu"/>
</dbReference>
<evidence type="ECO:0008006" key="4">
    <source>
        <dbReference type="Google" id="ProtNLM"/>
    </source>
</evidence>
<dbReference type="OrthoDB" id="145213at2"/>
<reference evidence="2 3" key="1">
    <citation type="journal article" date="2015" name="Genome Announc.">
        <title>Complete Genome Sequence of Methylobacterium aquaticum Strain 22A, Isolated from Racomitrium japonicum Moss.</title>
        <authorList>
            <person name="Tani A."/>
            <person name="Ogura Y."/>
            <person name="Hayashi T."/>
            <person name="Kimbara K."/>
        </authorList>
    </citation>
    <scope>NUCLEOTIDE SEQUENCE [LARGE SCALE GENOMIC DNA]</scope>
    <source>
        <strain evidence="2 3">MA-22A</strain>
    </source>
</reference>
<dbReference type="PANTHER" id="PTHR47197">
    <property type="entry name" value="PROTEIN NIRF"/>
    <property type="match status" value="1"/>
</dbReference>
<name>A0A0C6FI02_9HYPH</name>
<proteinExistence type="predicted"/>
<dbReference type="STRING" id="270351.Maq22A_c06865"/>
<organism evidence="2 3">
    <name type="scientific">Methylobacterium aquaticum</name>
    <dbReference type="NCBI Taxonomy" id="270351"/>
    <lineage>
        <taxon>Bacteria</taxon>
        <taxon>Pseudomonadati</taxon>
        <taxon>Pseudomonadota</taxon>
        <taxon>Alphaproteobacteria</taxon>
        <taxon>Hyphomicrobiales</taxon>
        <taxon>Methylobacteriaceae</taxon>
        <taxon>Methylobacterium</taxon>
    </lineage>
</organism>
<dbReference type="PANTHER" id="PTHR47197:SF3">
    <property type="entry name" value="DIHYDRO-HEME D1 DEHYDROGENASE"/>
    <property type="match status" value="1"/>
</dbReference>
<feature type="chain" id="PRO_5002197232" description="YncE family protein" evidence="1">
    <location>
        <begin position="29"/>
        <end position="356"/>
    </location>
</feature>
<dbReference type="SUPFAM" id="SSF50969">
    <property type="entry name" value="YVTN repeat-like/Quinoprotein amine dehydrogenase"/>
    <property type="match status" value="1"/>
</dbReference>
<dbReference type="InterPro" id="IPR051200">
    <property type="entry name" value="Host-pathogen_enzymatic-act"/>
</dbReference>
<evidence type="ECO:0000313" key="2">
    <source>
        <dbReference type="EMBL" id="BAQ44714.1"/>
    </source>
</evidence>
<sequence>MPPAIDRRLCLSGLAALALGPLTGAARAQGAAPQGAPVQAAPMQGAAGRSDTLLVMEKGDHALSFYELASGRRTGRVELPGEYPHEFVVDRAGTRAYVALYGAKSSTTPGPGGDAVYVVDLAARSLARTIDCGPFRRLHGIRLDARDRLMVLSEDRDVLLGIDAPERAERPDRAVATGGIKGHLFSLSRDGETAYVANILSNTVSRVRPFAPAEAPRIAATGPWPEGNALSPDEATLYVAHRRGATLAALATEAMTVTRSVPTRGDVVRVDCGPEGDLILANYAEKSLSLLDPALKEMAVVPLGAAPVALARHPSSPLAFAALEDDRIAVVDLEGRRVQGTLATGREPDVMVLLPG</sequence>
<dbReference type="AlphaFoldDB" id="A0A0C6FI02"/>
<accession>A0A0C6FI02</accession>
<dbReference type="EMBL" id="AP014704">
    <property type="protein sequence ID" value="BAQ44714.1"/>
    <property type="molecule type" value="Genomic_DNA"/>
</dbReference>
<dbReference type="InterPro" id="IPR015943">
    <property type="entry name" value="WD40/YVTN_repeat-like_dom_sf"/>
</dbReference>
<gene>
    <name evidence="2" type="ORF">Maq22A_c06865</name>
</gene>